<dbReference type="PROSITE" id="PS51257">
    <property type="entry name" value="PROKAR_LIPOPROTEIN"/>
    <property type="match status" value="1"/>
</dbReference>
<dbReference type="InterPro" id="IPR050422">
    <property type="entry name" value="X-Pro_aminopeptidase_P"/>
</dbReference>
<dbReference type="InterPro" id="IPR032416">
    <property type="entry name" value="Peptidase_M24_C"/>
</dbReference>
<accession>A0A9Q0MHI0</accession>
<dbReference type="PANTHER" id="PTHR43763">
    <property type="entry name" value="XAA-PRO AMINOPEPTIDASE 1"/>
    <property type="match status" value="1"/>
</dbReference>
<gene>
    <name evidence="7" type="primary">ApepP_0</name>
    <name evidence="7" type="ORF">Bhyg_15889</name>
</gene>
<keyword evidence="7" id="KW-0645">Protease</keyword>
<dbReference type="InterPro" id="IPR029149">
    <property type="entry name" value="Creatin/AminoP/Spt16_N"/>
</dbReference>
<evidence type="ECO:0000259" key="4">
    <source>
        <dbReference type="Pfam" id="PF00557"/>
    </source>
</evidence>
<dbReference type="AlphaFoldDB" id="A0A9Q0MHI0"/>
<name>A0A9Q0MHI0_9DIPT</name>
<dbReference type="Gene3D" id="3.90.230.10">
    <property type="entry name" value="Creatinase/methionine aminopeptidase superfamily"/>
    <property type="match status" value="1"/>
</dbReference>
<dbReference type="CDD" id="cd01085">
    <property type="entry name" value="APP"/>
    <property type="match status" value="1"/>
</dbReference>
<dbReference type="InterPro" id="IPR036005">
    <property type="entry name" value="Creatinase/aminopeptidase-like"/>
</dbReference>
<evidence type="ECO:0000256" key="2">
    <source>
        <dbReference type="ARBA" id="ARBA00022723"/>
    </source>
</evidence>
<reference evidence="7" key="1">
    <citation type="submission" date="2022-07" db="EMBL/GenBank/DDBJ databases">
        <authorList>
            <person name="Trinca V."/>
            <person name="Uliana J.V.C."/>
            <person name="Torres T.T."/>
            <person name="Ward R.J."/>
            <person name="Monesi N."/>
        </authorList>
    </citation>
    <scope>NUCLEOTIDE SEQUENCE</scope>
    <source>
        <strain evidence="7">HSMRA1968</strain>
        <tissue evidence="7">Whole embryos</tissue>
    </source>
</reference>
<dbReference type="Proteomes" id="UP001151699">
    <property type="component" value="Unassembled WGS sequence"/>
</dbReference>
<dbReference type="Pfam" id="PF16188">
    <property type="entry name" value="Peptidase_M24_C"/>
    <property type="match status" value="1"/>
</dbReference>
<comment type="similarity">
    <text evidence="1">Belongs to the peptidase M24B family.</text>
</comment>
<dbReference type="FunFam" id="3.40.350.10:FF:000003">
    <property type="entry name" value="Xaa-pro aminopeptidase P"/>
    <property type="match status" value="1"/>
</dbReference>
<dbReference type="Pfam" id="PF16189">
    <property type="entry name" value="Creatinase_N_2"/>
    <property type="match status" value="1"/>
</dbReference>
<dbReference type="GO" id="GO:0070006">
    <property type="term" value="F:metalloaminopeptidase activity"/>
    <property type="evidence" value="ECO:0007669"/>
    <property type="project" value="InterPro"/>
</dbReference>
<proteinExistence type="inferred from homology"/>
<dbReference type="PANTHER" id="PTHR43763:SF20">
    <property type="entry name" value="XAA-PRO AMINOPEPTIDASE APEPP"/>
    <property type="match status" value="1"/>
</dbReference>
<sequence>MKRNTKFVLGGVAGFVVLIACTVAVTLAVSLNGRNRPFSDDSKTSREIVDQIRRLMTDPEAVGSAIHAYLITSVDAHQSEYVAPADKRIYYVSSFSGSAGVVVITAEKALLWTDSRYHEQAEAELDLEVWTLMRSGNSGVETYQEWLAKNLEPNSVVGIDPKLIDSSSYQSLSTYLSNAGHTLKSIEKNLVDEVWDDKEPPHYAEIVVLPYKYSGRRVSEKLEDVRRELAAVGAESHIVVALDNIAWLLNLRGLDIPYNPVFYAYVIITPSELRLYVEQPTRITAEIVSHFTEEGVEVKVFDYSLVKSGLAEVVLENTSGKMLMSGTSQDIFEAVPESRRLIRTSPIVLLKVVKNDVEANGMREANIRDGAAVIQYLSWLDRNIDHMRITELSGARKLGEFREAQDAFRGLSFEAISAVGSNAAMAHYSPNEGTALPITRKEIYLLDSGGQYWDGTTDTTRTVHFGTPTDSEKEAFTRVLKGFISMGTATFPTKAPFSFFDAMARRALWDAGLNYGHGTGHGIGAYLNVHEYPPSIGSSNSEPGMLKNMFTSNEPGFYQEGKFGIRIEDVVQAVPAKILGDFNGVGALQFYHVTMVPLQTSLMKIELLTKQEIDWLNEYHERVFRNTDPVLERLNDADAREWLYEQTRPITYECSSI</sequence>
<evidence type="ECO:0000256" key="1">
    <source>
        <dbReference type="ARBA" id="ARBA00008766"/>
    </source>
</evidence>
<protein>
    <submittedName>
        <fullName evidence="7">Xaa-Pro aminopeptidase ApepP</fullName>
    </submittedName>
</protein>
<dbReference type="SUPFAM" id="SSF55920">
    <property type="entry name" value="Creatinase/aminopeptidase"/>
    <property type="match status" value="1"/>
</dbReference>
<dbReference type="FunFam" id="3.90.230.10:FF:000009">
    <property type="entry name" value="xaa-Pro aminopeptidase 2"/>
    <property type="match status" value="1"/>
</dbReference>
<dbReference type="InterPro" id="IPR000587">
    <property type="entry name" value="Creatinase_N"/>
</dbReference>
<dbReference type="Pfam" id="PF00557">
    <property type="entry name" value="Peptidase_M24"/>
    <property type="match status" value="1"/>
</dbReference>
<dbReference type="Gene3D" id="3.40.350.10">
    <property type="entry name" value="Creatinase/prolidase N-terminal domain"/>
    <property type="match status" value="2"/>
</dbReference>
<evidence type="ECO:0000259" key="6">
    <source>
        <dbReference type="Pfam" id="PF16188"/>
    </source>
</evidence>
<evidence type="ECO:0000256" key="3">
    <source>
        <dbReference type="ARBA" id="ARBA00022801"/>
    </source>
</evidence>
<dbReference type="InterPro" id="IPR000994">
    <property type="entry name" value="Pept_M24"/>
</dbReference>
<dbReference type="SUPFAM" id="SSF53092">
    <property type="entry name" value="Creatinase/prolidase N-terminal domain"/>
    <property type="match status" value="1"/>
</dbReference>
<comment type="caution">
    <text evidence="7">The sequence shown here is derived from an EMBL/GenBank/DDBJ whole genome shotgun (WGS) entry which is preliminary data.</text>
</comment>
<evidence type="ECO:0000313" key="8">
    <source>
        <dbReference type="Proteomes" id="UP001151699"/>
    </source>
</evidence>
<dbReference type="OrthoDB" id="9995434at2759"/>
<keyword evidence="7" id="KW-0031">Aminopeptidase</keyword>
<evidence type="ECO:0000313" key="7">
    <source>
        <dbReference type="EMBL" id="KAJ6605041.1"/>
    </source>
</evidence>
<keyword evidence="8" id="KW-1185">Reference proteome</keyword>
<dbReference type="EMBL" id="WJQU01005884">
    <property type="protein sequence ID" value="KAJ6605041.1"/>
    <property type="molecule type" value="Genomic_DNA"/>
</dbReference>
<feature type="domain" description="Creatinase N-terminal" evidence="5">
    <location>
        <begin position="66"/>
        <end position="187"/>
    </location>
</feature>
<dbReference type="Pfam" id="PF01321">
    <property type="entry name" value="Creatinase_N"/>
    <property type="match status" value="1"/>
</dbReference>
<dbReference type="GO" id="GO:0046872">
    <property type="term" value="F:metal ion binding"/>
    <property type="evidence" value="ECO:0007669"/>
    <property type="project" value="UniProtKB-KW"/>
</dbReference>
<dbReference type="InterPro" id="IPR033740">
    <property type="entry name" value="Pept_M24B"/>
</dbReference>
<evidence type="ECO:0000259" key="5">
    <source>
        <dbReference type="Pfam" id="PF01321"/>
    </source>
</evidence>
<feature type="domain" description="Peptidase M24" evidence="4">
    <location>
        <begin position="361"/>
        <end position="571"/>
    </location>
</feature>
<keyword evidence="3" id="KW-0378">Hydrolase</keyword>
<feature type="domain" description="Peptidase M24 C-terminal" evidence="6">
    <location>
        <begin position="587"/>
        <end position="650"/>
    </location>
</feature>
<organism evidence="7 8">
    <name type="scientific">Pseudolycoriella hygida</name>
    <dbReference type="NCBI Taxonomy" id="35572"/>
    <lineage>
        <taxon>Eukaryota</taxon>
        <taxon>Metazoa</taxon>
        <taxon>Ecdysozoa</taxon>
        <taxon>Arthropoda</taxon>
        <taxon>Hexapoda</taxon>
        <taxon>Insecta</taxon>
        <taxon>Pterygota</taxon>
        <taxon>Neoptera</taxon>
        <taxon>Endopterygota</taxon>
        <taxon>Diptera</taxon>
        <taxon>Nematocera</taxon>
        <taxon>Sciaroidea</taxon>
        <taxon>Sciaridae</taxon>
        <taxon>Pseudolycoriella</taxon>
    </lineage>
</organism>
<keyword evidence="2" id="KW-0479">Metal-binding</keyword>